<organism evidence="1 2">
    <name type="scientific">Dipteronia dyeriana</name>
    <dbReference type="NCBI Taxonomy" id="168575"/>
    <lineage>
        <taxon>Eukaryota</taxon>
        <taxon>Viridiplantae</taxon>
        <taxon>Streptophyta</taxon>
        <taxon>Embryophyta</taxon>
        <taxon>Tracheophyta</taxon>
        <taxon>Spermatophyta</taxon>
        <taxon>Magnoliopsida</taxon>
        <taxon>eudicotyledons</taxon>
        <taxon>Gunneridae</taxon>
        <taxon>Pentapetalae</taxon>
        <taxon>rosids</taxon>
        <taxon>malvids</taxon>
        <taxon>Sapindales</taxon>
        <taxon>Sapindaceae</taxon>
        <taxon>Hippocastanoideae</taxon>
        <taxon>Acereae</taxon>
        <taxon>Dipteronia</taxon>
    </lineage>
</organism>
<name>A0AAD9U2W9_9ROSI</name>
<gene>
    <name evidence="1" type="ORF">Ddye_021671</name>
</gene>
<evidence type="ECO:0000313" key="1">
    <source>
        <dbReference type="EMBL" id="KAK2646476.1"/>
    </source>
</evidence>
<keyword evidence="2" id="KW-1185">Reference proteome</keyword>
<proteinExistence type="predicted"/>
<accession>A0AAD9U2W9</accession>
<evidence type="ECO:0000313" key="2">
    <source>
        <dbReference type="Proteomes" id="UP001280121"/>
    </source>
</evidence>
<comment type="caution">
    <text evidence="1">The sequence shown here is derived from an EMBL/GenBank/DDBJ whole genome shotgun (WGS) entry which is preliminary data.</text>
</comment>
<dbReference type="EMBL" id="JANJYI010000006">
    <property type="protein sequence ID" value="KAK2646476.1"/>
    <property type="molecule type" value="Genomic_DNA"/>
</dbReference>
<sequence>MGFSKLAVADDNKISTWPRRGGDAVEDEKDTGIVYYGPVITFKTTRDMNVFMKANKNFYFVNADHWQNKALLAKNQFARTYNSENYML</sequence>
<protein>
    <submittedName>
        <fullName evidence="1">Uncharacterized protein</fullName>
    </submittedName>
</protein>
<dbReference type="Proteomes" id="UP001280121">
    <property type="component" value="Unassembled WGS sequence"/>
</dbReference>
<dbReference type="AlphaFoldDB" id="A0AAD9U2W9"/>
<reference evidence="1" key="1">
    <citation type="journal article" date="2023" name="Plant J.">
        <title>Genome sequences and population genomics provide insights into the demographic history, inbreeding, and mutation load of two 'living fossil' tree species of Dipteronia.</title>
        <authorList>
            <person name="Feng Y."/>
            <person name="Comes H.P."/>
            <person name="Chen J."/>
            <person name="Zhu S."/>
            <person name="Lu R."/>
            <person name="Zhang X."/>
            <person name="Li P."/>
            <person name="Qiu J."/>
            <person name="Olsen K.M."/>
            <person name="Qiu Y."/>
        </authorList>
    </citation>
    <scope>NUCLEOTIDE SEQUENCE</scope>
    <source>
        <strain evidence="1">KIB01</strain>
    </source>
</reference>